<evidence type="ECO:0000256" key="7">
    <source>
        <dbReference type="ARBA" id="ARBA00047693"/>
    </source>
</evidence>
<dbReference type="AlphaFoldDB" id="A0A7S3L2V3"/>
<evidence type="ECO:0008006" key="14">
    <source>
        <dbReference type="Google" id="ProtNLM"/>
    </source>
</evidence>
<keyword evidence="5 12" id="KW-0472">Membrane</keyword>
<keyword evidence="3 12" id="KW-0812">Transmembrane</keyword>
<evidence type="ECO:0000256" key="4">
    <source>
        <dbReference type="ARBA" id="ARBA00022989"/>
    </source>
</evidence>
<evidence type="ECO:0000256" key="9">
    <source>
        <dbReference type="ARBA" id="ARBA00049088"/>
    </source>
</evidence>
<dbReference type="PANTHER" id="PTHR30520:SF6">
    <property type="entry name" value="FORMATE_NITRATE FAMILY TRANSPORTER (EUROFUNG)"/>
    <property type="match status" value="1"/>
</dbReference>
<dbReference type="PANTHER" id="PTHR30520">
    <property type="entry name" value="FORMATE TRANSPORTER-RELATED"/>
    <property type="match status" value="1"/>
</dbReference>
<comment type="subunit">
    <text evidence="2">Homopentamer.</text>
</comment>
<comment type="catalytic activity">
    <reaction evidence="9">
        <text>acetate(out) + H(+)(out) = acetate(in) + H(+)(in)</text>
        <dbReference type="Rhea" id="RHEA:71803"/>
        <dbReference type="ChEBI" id="CHEBI:15378"/>
        <dbReference type="ChEBI" id="CHEBI:30089"/>
    </reaction>
</comment>
<feature type="transmembrane region" description="Helical" evidence="12">
    <location>
        <begin position="327"/>
        <end position="351"/>
    </location>
</feature>
<feature type="transmembrane region" description="Helical" evidence="12">
    <location>
        <begin position="252"/>
        <end position="271"/>
    </location>
</feature>
<dbReference type="InterPro" id="IPR023271">
    <property type="entry name" value="Aquaporin-like"/>
</dbReference>
<evidence type="ECO:0000256" key="1">
    <source>
        <dbReference type="ARBA" id="ARBA00004651"/>
    </source>
</evidence>
<protein>
    <recommendedName>
        <fullName evidence="14">Formate/nitrite transporter</fullName>
    </recommendedName>
</protein>
<keyword evidence="4 12" id="KW-1133">Transmembrane helix</keyword>
<reference evidence="13" key="1">
    <citation type="submission" date="2021-01" db="EMBL/GenBank/DDBJ databases">
        <authorList>
            <person name="Corre E."/>
            <person name="Pelletier E."/>
            <person name="Niang G."/>
            <person name="Scheremetjew M."/>
            <person name="Finn R."/>
            <person name="Kale V."/>
            <person name="Holt S."/>
            <person name="Cochrane G."/>
            <person name="Meng A."/>
            <person name="Brown T."/>
            <person name="Cohen L."/>
        </authorList>
    </citation>
    <scope>NUCLEOTIDE SEQUENCE</scope>
    <source>
        <strain evidence="13">CCMP127</strain>
    </source>
</reference>
<organism evidence="13">
    <name type="scientific">Amphora coffeiformis</name>
    <dbReference type="NCBI Taxonomy" id="265554"/>
    <lineage>
        <taxon>Eukaryota</taxon>
        <taxon>Sar</taxon>
        <taxon>Stramenopiles</taxon>
        <taxon>Ochrophyta</taxon>
        <taxon>Bacillariophyta</taxon>
        <taxon>Bacillariophyceae</taxon>
        <taxon>Bacillariophycidae</taxon>
        <taxon>Thalassiophysales</taxon>
        <taxon>Catenulaceae</taxon>
        <taxon>Amphora</taxon>
    </lineage>
</organism>
<comment type="similarity">
    <text evidence="10">Belongs to the FNT transporter (TC 1.A.16) family.</text>
</comment>
<dbReference type="Pfam" id="PF01226">
    <property type="entry name" value="Form_Nir_trans"/>
    <property type="match status" value="1"/>
</dbReference>
<feature type="transmembrane region" description="Helical" evidence="12">
    <location>
        <begin position="283"/>
        <end position="307"/>
    </location>
</feature>
<evidence type="ECO:0000313" key="13">
    <source>
        <dbReference type="EMBL" id="CAE0409738.1"/>
    </source>
</evidence>
<feature type="transmembrane region" description="Helical" evidence="12">
    <location>
        <begin position="140"/>
        <end position="163"/>
    </location>
</feature>
<dbReference type="Gene3D" id="1.20.1080.10">
    <property type="entry name" value="Glycerol uptake facilitator protein"/>
    <property type="match status" value="1"/>
</dbReference>
<evidence type="ECO:0000256" key="12">
    <source>
        <dbReference type="SAM" id="Phobius"/>
    </source>
</evidence>
<accession>A0A7S3L2V3</accession>
<evidence type="ECO:0000256" key="2">
    <source>
        <dbReference type="ARBA" id="ARBA00011255"/>
    </source>
</evidence>
<dbReference type="InterPro" id="IPR000292">
    <property type="entry name" value="For/NO2_transpt"/>
</dbReference>
<proteinExistence type="inferred from homology"/>
<evidence type="ECO:0000256" key="11">
    <source>
        <dbReference type="SAM" id="MobiDB-lite"/>
    </source>
</evidence>
<evidence type="ECO:0000256" key="8">
    <source>
        <dbReference type="ARBA" id="ARBA00049016"/>
    </source>
</evidence>
<dbReference type="EMBL" id="HBIM01008659">
    <property type="protein sequence ID" value="CAE0409738.1"/>
    <property type="molecule type" value="Transcribed_RNA"/>
</dbReference>
<comment type="catalytic activity">
    <reaction evidence="6">
        <text>(S)-lactate(in) + H(+)(in) = (S)-lactate(out) + H(+)(out)</text>
        <dbReference type="Rhea" id="RHEA:29415"/>
        <dbReference type="ChEBI" id="CHEBI:15378"/>
        <dbReference type="ChEBI" id="CHEBI:16651"/>
    </reaction>
</comment>
<evidence type="ECO:0000256" key="6">
    <source>
        <dbReference type="ARBA" id="ARBA00034245"/>
    </source>
</evidence>
<evidence type="ECO:0000256" key="10">
    <source>
        <dbReference type="ARBA" id="ARBA00049660"/>
    </source>
</evidence>
<dbReference type="GO" id="GO:0015707">
    <property type="term" value="P:nitrite transport"/>
    <property type="evidence" value="ECO:0007669"/>
    <property type="project" value="TreeGrafter"/>
</dbReference>
<name>A0A7S3L2V3_9STRA</name>
<comment type="catalytic activity">
    <reaction evidence="7">
        <text>pyruvate(out) + H(+)(out) = pyruvate(in) + H(+)(in)</text>
        <dbReference type="Rhea" id="RHEA:64720"/>
        <dbReference type="ChEBI" id="CHEBI:15361"/>
        <dbReference type="ChEBI" id="CHEBI:15378"/>
    </reaction>
</comment>
<sequence length="398" mass="42883">MFASPFWLHKTKITTEQTSATRAFRTRKPQSTKMVPASPPIDNNTHNNDEEKGTIMASPSHSAEFDVERNVPPSKMESKDSTDISEEAAPPTQPALMPGFLNNLRTSPATKNPKATLQAVYGAGEYKAGLSLDILMVQSFMAGIYIAAAGHLYLVAGGGILGASLFPTGLLAVVLTSAELFTGDALVFVAGVLGGRVSFRRLLRNWTVSWCFNFLGCLCWAYFMAHLSDSIDDAGKHDFAIEIAYKKVHQTWAQILLKGIGANFMVCVSVWQATCAEEVSGKVLALWFPVTGFVLMGFDHSIANQFLIPLGMMLGADISMYTLFVEALLPATIGNAIGGGVLVGAVYWYVFDSMNTTKSVMGHLRVKPPQVGTPENTHHASFPGGLKRRTKAVAAGNA</sequence>
<evidence type="ECO:0000256" key="5">
    <source>
        <dbReference type="ARBA" id="ARBA00023136"/>
    </source>
</evidence>
<comment type="catalytic activity">
    <reaction evidence="8">
        <text>formate(in) + H(+)(in) = formate(out) + H(+)(out)</text>
        <dbReference type="Rhea" id="RHEA:80887"/>
        <dbReference type="ChEBI" id="CHEBI:15378"/>
        <dbReference type="ChEBI" id="CHEBI:15740"/>
    </reaction>
</comment>
<feature type="transmembrane region" description="Helical" evidence="12">
    <location>
        <begin position="169"/>
        <end position="193"/>
    </location>
</feature>
<evidence type="ECO:0000256" key="3">
    <source>
        <dbReference type="ARBA" id="ARBA00022692"/>
    </source>
</evidence>
<comment type="subcellular location">
    <subcellularLocation>
        <location evidence="1">Cell membrane</location>
        <topology evidence="1">Multi-pass membrane protein</topology>
    </subcellularLocation>
</comment>
<dbReference type="GO" id="GO:0015513">
    <property type="term" value="F:high-affinity secondary active nitrite transmembrane transporter activity"/>
    <property type="evidence" value="ECO:0007669"/>
    <property type="project" value="TreeGrafter"/>
</dbReference>
<dbReference type="GO" id="GO:0005886">
    <property type="term" value="C:plasma membrane"/>
    <property type="evidence" value="ECO:0007669"/>
    <property type="project" value="UniProtKB-SubCell"/>
</dbReference>
<gene>
    <name evidence="13" type="ORF">ACOF00016_LOCUS7345</name>
</gene>
<feature type="region of interest" description="Disordered" evidence="11">
    <location>
        <begin position="17"/>
        <end position="98"/>
    </location>
</feature>
<feature type="transmembrane region" description="Helical" evidence="12">
    <location>
        <begin position="205"/>
        <end position="223"/>
    </location>
</feature>